<dbReference type="PANTHER" id="PTHR11751:SF29">
    <property type="entry name" value="ALANINE TRANSAMINASE"/>
    <property type="match status" value="1"/>
</dbReference>
<dbReference type="InterPro" id="IPR015421">
    <property type="entry name" value="PyrdxlP-dep_Trfase_major"/>
</dbReference>
<comment type="subunit">
    <text evidence="2">Homodimer.</text>
</comment>
<dbReference type="InterPro" id="IPR045088">
    <property type="entry name" value="ALAT1/2-like"/>
</dbReference>
<proteinExistence type="predicted"/>
<dbReference type="Proteomes" id="UP001157418">
    <property type="component" value="Unassembled WGS sequence"/>
</dbReference>
<name>A0AAU9MBA5_9ASTR</name>
<dbReference type="GO" id="GO:0004021">
    <property type="term" value="F:L-alanine:2-oxoglutarate aminotransferase activity"/>
    <property type="evidence" value="ECO:0007669"/>
    <property type="project" value="TreeGrafter"/>
</dbReference>
<evidence type="ECO:0000256" key="5">
    <source>
        <dbReference type="ARBA" id="ARBA00022898"/>
    </source>
</evidence>
<dbReference type="Gene3D" id="3.40.640.10">
    <property type="entry name" value="Type I PLP-dependent aspartate aminotransferase-like (Major domain)"/>
    <property type="match status" value="1"/>
</dbReference>
<sequence>MVPYHLHEATGWGLEVSELKKQLEIARQKGITVLAEENQGDIVEFYKKEGLVLLADETLEDALKNLEGVTCNKAVQCIFSHKLSCQIRP</sequence>
<accession>A0AAU9MBA5</accession>
<evidence type="ECO:0000256" key="3">
    <source>
        <dbReference type="ARBA" id="ARBA00022576"/>
    </source>
</evidence>
<evidence type="ECO:0000256" key="1">
    <source>
        <dbReference type="ARBA" id="ARBA00001933"/>
    </source>
</evidence>
<evidence type="ECO:0000256" key="4">
    <source>
        <dbReference type="ARBA" id="ARBA00022679"/>
    </source>
</evidence>
<keyword evidence="3" id="KW-0032">Aminotransferase</keyword>
<dbReference type="AlphaFoldDB" id="A0AAU9MBA5"/>
<evidence type="ECO:0000256" key="2">
    <source>
        <dbReference type="ARBA" id="ARBA00011738"/>
    </source>
</evidence>
<reference evidence="6 7" key="1">
    <citation type="submission" date="2022-01" db="EMBL/GenBank/DDBJ databases">
        <authorList>
            <person name="Xiong W."/>
            <person name="Schranz E."/>
        </authorList>
    </citation>
    <scope>NUCLEOTIDE SEQUENCE [LARGE SCALE GENOMIC DNA]</scope>
</reference>
<organism evidence="6 7">
    <name type="scientific">Lactuca virosa</name>
    <dbReference type="NCBI Taxonomy" id="75947"/>
    <lineage>
        <taxon>Eukaryota</taxon>
        <taxon>Viridiplantae</taxon>
        <taxon>Streptophyta</taxon>
        <taxon>Embryophyta</taxon>
        <taxon>Tracheophyta</taxon>
        <taxon>Spermatophyta</taxon>
        <taxon>Magnoliopsida</taxon>
        <taxon>eudicotyledons</taxon>
        <taxon>Gunneridae</taxon>
        <taxon>Pentapetalae</taxon>
        <taxon>asterids</taxon>
        <taxon>campanulids</taxon>
        <taxon>Asterales</taxon>
        <taxon>Asteraceae</taxon>
        <taxon>Cichorioideae</taxon>
        <taxon>Cichorieae</taxon>
        <taxon>Lactucinae</taxon>
        <taxon>Lactuca</taxon>
    </lineage>
</organism>
<evidence type="ECO:0000313" key="7">
    <source>
        <dbReference type="Proteomes" id="UP001157418"/>
    </source>
</evidence>
<dbReference type="EMBL" id="CAKMRJ010002223">
    <property type="protein sequence ID" value="CAH1425273.1"/>
    <property type="molecule type" value="Genomic_DNA"/>
</dbReference>
<protein>
    <submittedName>
        <fullName evidence="6">Uncharacterized protein</fullName>
    </submittedName>
</protein>
<evidence type="ECO:0000313" key="6">
    <source>
        <dbReference type="EMBL" id="CAH1425273.1"/>
    </source>
</evidence>
<gene>
    <name evidence="6" type="ORF">LVIROSA_LOCUS12423</name>
</gene>
<dbReference type="PANTHER" id="PTHR11751">
    <property type="entry name" value="ALANINE AMINOTRANSFERASE"/>
    <property type="match status" value="1"/>
</dbReference>
<comment type="caution">
    <text evidence="6">The sequence shown here is derived from an EMBL/GenBank/DDBJ whole genome shotgun (WGS) entry which is preliminary data.</text>
</comment>
<comment type="cofactor">
    <cofactor evidence="1">
        <name>pyridoxal 5'-phosphate</name>
        <dbReference type="ChEBI" id="CHEBI:597326"/>
    </cofactor>
</comment>
<keyword evidence="7" id="KW-1185">Reference proteome</keyword>
<keyword evidence="5" id="KW-0663">Pyridoxal phosphate</keyword>
<keyword evidence="4" id="KW-0808">Transferase</keyword>